<evidence type="ECO:0000313" key="1">
    <source>
        <dbReference type="EMBL" id="CAE7202564.1"/>
    </source>
</evidence>
<sequence>MGTAIFNLTMRLLVRLAYEEFGTLSLKLGQEELPPLRHTCALATALTALPRSVVKSRIRVMWMQQLEELAQQDEPHTCRPLDLEQAVQQLSNMAEEDAVAVIRHVSLLCEEKAQDYVEL</sequence>
<keyword evidence="2" id="KW-1185">Reference proteome</keyword>
<comment type="caution">
    <text evidence="1">The sequence shown here is derived from an EMBL/GenBank/DDBJ whole genome shotgun (WGS) entry which is preliminary data.</text>
</comment>
<name>A0A812JBX2_9DINO</name>
<dbReference type="Proteomes" id="UP000604046">
    <property type="component" value="Unassembled WGS sequence"/>
</dbReference>
<dbReference type="OrthoDB" id="10392486at2759"/>
<gene>
    <name evidence="1" type="primary">GIP</name>
    <name evidence="1" type="ORF">SNAT2548_LOCUS6156</name>
</gene>
<organism evidence="1 2">
    <name type="scientific">Symbiodinium natans</name>
    <dbReference type="NCBI Taxonomy" id="878477"/>
    <lineage>
        <taxon>Eukaryota</taxon>
        <taxon>Sar</taxon>
        <taxon>Alveolata</taxon>
        <taxon>Dinophyceae</taxon>
        <taxon>Suessiales</taxon>
        <taxon>Symbiodiniaceae</taxon>
        <taxon>Symbiodinium</taxon>
    </lineage>
</organism>
<dbReference type="AlphaFoldDB" id="A0A812JBX2"/>
<protein>
    <submittedName>
        <fullName evidence="1">GIP protein</fullName>
    </submittedName>
</protein>
<reference evidence="1" key="1">
    <citation type="submission" date="2021-02" db="EMBL/GenBank/DDBJ databases">
        <authorList>
            <person name="Dougan E. K."/>
            <person name="Rhodes N."/>
            <person name="Thang M."/>
            <person name="Chan C."/>
        </authorList>
    </citation>
    <scope>NUCLEOTIDE SEQUENCE</scope>
</reference>
<proteinExistence type="predicted"/>
<evidence type="ECO:0000313" key="2">
    <source>
        <dbReference type="Proteomes" id="UP000604046"/>
    </source>
</evidence>
<accession>A0A812JBX2</accession>
<dbReference type="EMBL" id="CAJNDS010000402">
    <property type="protein sequence ID" value="CAE7202564.1"/>
    <property type="molecule type" value="Genomic_DNA"/>
</dbReference>